<feature type="region of interest" description="Disordered" evidence="5">
    <location>
        <begin position="256"/>
        <end position="287"/>
    </location>
</feature>
<dbReference type="Gene3D" id="3.30.40.10">
    <property type="entry name" value="Zinc/RING finger domain, C3HC4 (zinc finger)"/>
    <property type="match status" value="2"/>
</dbReference>
<dbReference type="InterPro" id="IPR001841">
    <property type="entry name" value="Znf_RING"/>
</dbReference>
<dbReference type="SMART" id="SM00064">
    <property type="entry name" value="FYVE"/>
    <property type="match status" value="1"/>
</dbReference>
<feature type="compositionally biased region" description="Polar residues" evidence="5">
    <location>
        <begin position="106"/>
        <end position="123"/>
    </location>
</feature>
<evidence type="ECO:0000313" key="10">
    <source>
        <dbReference type="Proteomes" id="UP000005222"/>
    </source>
</evidence>
<dbReference type="STRING" id="559304.G8YB19"/>
<keyword evidence="10" id="KW-1185">Reference proteome</keyword>
<dbReference type="Proteomes" id="UP000005222">
    <property type="component" value="Chromosome K"/>
</dbReference>
<keyword evidence="1" id="KW-0479">Metal-binding</keyword>
<dbReference type="GO" id="GO:0016567">
    <property type="term" value="P:protein ubiquitination"/>
    <property type="evidence" value="ECO:0007669"/>
    <property type="project" value="TreeGrafter"/>
</dbReference>
<evidence type="ECO:0000256" key="3">
    <source>
        <dbReference type="ARBA" id="ARBA00022833"/>
    </source>
</evidence>
<dbReference type="PROSITE" id="PS50178">
    <property type="entry name" value="ZF_FYVE"/>
    <property type="match status" value="1"/>
</dbReference>
<dbReference type="AlphaFoldDB" id="G8YB19"/>
<dbReference type="eggNOG" id="KOG1729">
    <property type="taxonomic scope" value="Eukaryota"/>
</dbReference>
<dbReference type="EMBL" id="FO082049">
    <property type="protein sequence ID" value="CCE83683.1"/>
    <property type="molecule type" value="Genomic_DNA"/>
</dbReference>
<dbReference type="SUPFAM" id="SSF57903">
    <property type="entry name" value="FYVE/PHD zinc finger"/>
    <property type="match status" value="1"/>
</dbReference>
<evidence type="ECO:0000256" key="1">
    <source>
        <dbReference type="ARBA" id="ARBA00022723"/>
    </source>
</evidence>
<dbReference type="InParanoid" id="G8YB19"/>
<protein>
    <submittedName>
        <fullName evidence="8">Piso0_004268 protein</fullName>
    </submittedName>
</protein>
<reference evidence="10" key="2">
    <citation type="journal article" date="2012" name="G3 (Bethesda)">
        <title>Pichia sorbitophila, an interspecies yeast hybrid reveals early steps of genome resolution following polyploidization.</title>
        <authorList>
            <person name="Leh Louis V."/>
            <person name="Despons L."/>
            <person name="Friedrich A."/>
            <person name="Martin T."/>
            <person name="Durrens P."/>
            <person name="Casaregola S."/>
            <person name="Neuveglise C."/>
            <person name="Fairhead C."/>
            <person name="Marck C."/>
            <person name="Cruz J.A."/>
            <person name="Straub M.L."/>
            <person name="Kugler V."/>
            <person name="Sacerdot C."/>
            <person name="Uzunov Z."/>
            <person name="Thierry A."/>
            <person name="Weiss S."/>
            <person name="Bleykasten C."/>
            <person name="De Montigny J."/>
            <person name="Jacques N."/>
            <person name="Jung P."/>
            <person name="Lemaire M."/>
            <person name="Mallet S."/>
            <person name="Morel G."/>
            <person name="Richard G.F."/>
            <person name="Sarkar A."/>
            <person name="Savel G."/>
            <person name="Schacherer J."/>
            <person name="Seret M.L."/>
            <person name="Talla E."/>
            <person name="Samson G."/>
            <person name="Jubin C."/>
            <person name="Poulain J."/>
            <person name="Vacherie B."/>
            <person name="Barbe V."/>
            <person name="Pelletier E."/>
            <person name="Sherman D.J."/>
            <person name="Westhof E."/>
            <person name="Weissenbach J."/>
            <person name="Baret P.V."/>
            <person name="Wincker P."/>
            <person name="Gaillardin C."/>
            <person name="Dujon B."/>
            <person name="Souciet J.L."/>
        </authorList>
    </citation>
    <scope>NUCLEOTIDE SEQUENCE [LARGE SCALE GENOMIC DNA]</scope>
    <source>
        <strain evidence="10">ATCC MYA-4447 / BCRC 22081 / CBS 7064 / NBRC 10061 / NRRL Y-12695</strain>
    </source>
</reference>
<dbReference type="Pfam" id="PF01363">
    <property type="entry name" value="FYVE"/>
    <property type="match status" value="1"/>
</dbReference>
<dbReference type="OrthoDB" id="660555at2759"/>
<evidence type="ECO:0000256" key="2">
    <source>
        <dbReference type="ARBA" id="ARBA00022771"/>
    </source>
</evidence>
<dbReference type="Proteomes" id="UP000005222">
    <property type="component" value="Chromosome L"/>
</dbReference>
<evidence type="ECO:0000259" key="7">
    <source>
        <dbReference type="PROSITE" id="PS50178"/>
    </source>
</evidence>
<dbReference type="InterPro" id="IPR000306">
    <property type="entry name" value="Znf_FYVE"/>
</dbReference>
<feature type="domain" description="RING-type" evidence="6">
    <location>
        <begin position="299"/>
        <end position="341"/>
    </location>
</feature>
<feature type="region of interest" description="Disordered" evidence="5">
    <location>
        <begin position="93"/>
        <end position="162"/>
    </location>
</feature>
<dbReference type="FunCoup" id="G8YB19">
    <property type="interactions" value="35"/>
</dbReference>
<dbReference type="InterPro" id="IPR013083">
    <property type="entry name" value="Znf_RING/FYVE/PHD"/>
</dbReference>
<feature type="compositionally biased region" description="Polar residues" evidence="5">
    <location>
        <begin position="256"/>
        <end position="278"/>
    </location>
</feature>
<evidence type="ECO:0000256" key="4">
    <source>
        <dbReference type="PROSITE-ProRule" id="PRU00175"/>
    </source>
</evidence>
<dbReference type="CDD" id="cd16489">
    <property type="entry name" value="mRING-CH-C4HC2H_ZNRF"/>
    <property type="match status" value="1"/>
</dbReference>
<keyword evidence="2 4" id="KW-0863">Zinc-finger</keyword>
<keyword evidence="3" id="KW-0862">Zinc</keyword>
<proteinExistence type="predicted"/>
<evidence type="ECO:0000256" key="5">
    <source>
        <dbReference type="SAM" id="MobiDB-lite"/>
    </source>
</evidence>
<dbReference type="InterPro" id="IPR017455">
    <property type="entry name" value="Znf_FYVE-rel"/>
</dbReference>
<dbReference type="EMBL" id="FO082048">
    <property type="protein sequence ID" value="CCE84714.1"/>
    <property type="molecule type" value="Genomic_DNA"/>
</dbReference>
<accession>G8YB19</accession>
<reference evidence="8" key="1">
    <citation type="submission" date="2011-10" db="EMBL/GenBank/DDBJ databases">
        <authorList>
            <person name="Genoscope - CEA"/>
        </authorList>
    </citation>
    <scope>NUCLEOTIDE SEQUENCE</scope>
</reference>
<dbReference type="GO" id="GO:0008270">
    <property type="term" value="F:zinc ion binding"/>
    <property type="evidence" value="ECO:0007669"/>
    <property type="project" value="UniProtKB-KW"/>
</dbReference>
<feature type="compositionally biased region" description="Basic and acidic residues" evidence="5">
    <location>
        <begin position="150"/>
        <end position="162"/>
    </location>
</feature>
<evidence type="ECO:0000259" key="6">
    <source>
        <dbReference type="PROSITE" id="PS50089"/>
    </source>
</evidence>
<dbReference type="SUPFAM" id="SSF57850">
    <property type="entry name" value="RING/U-box"/>
    <property type="match status" value="1"/>
</dbReference>
<dbReference type="SMART" id="SM00184">
    <property type="entry name" value="RING"/>
    <property type="match status" value="2"/>
</dbReference>
<dbReference type="PROSITE" id="PS50089">
    <property type="entry name" value="ZF_RING_2"/>
    <property type="match status" value="1"/>
</dbReference>
<dbReference type="PANTHER" id="PTHR23164:SF29">
    <property type="entry name" value="E3 UBIQUITIN-PROTEIN LIGASE PIB1"/>
    <property type="match status" value="1"/>
</dbReference>
<dbReference type="PANTHER" id="PTHR23164">
    <property type="entry name" value="EARLY ENDOSOME ANTIGEN 1"/>
    <property type="match status" value="1"/>
</dbReference>
<gene>
    <name evidence="8" type="primary">Piso0_004268</name>
    <name evidence="8" type="ORF">GNLVRS01_PISO0K13144g</name>
    <name evidence="9" type="ORF">GNLVRS01_PISO0L13145g</name>
</gene>
<dbReference type="GO" id="GO:0032266">
    <property type="term" value="F:phosphatidylinositol-3-phosphate binding"/>
    <property type="evidence" value="ECO:0007669"/>
    <property type="project" value="UniProtKB-ARBA"/>
</dbReference>
<name>G8YB19_PICSO</name>
<evidence type="ECO:0000313" key="8">
    <source>
        <dbReference type="EMBL" id="CCE83683.1"/>
    </source>
</evidence>
<dbReference type="Pfam" id="PF13639">
    <property type="entry name" value="zf-RING_2"/>
    <property type="match status" value="1"/>
</dbReference>
<dbReference type="HOGENOM" id="CLU_069851_0_0_1"/>
<dbReference type="InterPro" id="IPR011011">
    <property type="entry name" value="Znf_FYVE_PHD"/>
</dbReference>
<evidence type="ECO:0000313" key="9">
    <source>
        <dbReference type="EMBL" id="CCE84714.1"/>
    </source>
</evidence>
<sequence>MTTLQDGPSWQRDEDSDRCAICDAKFTWYFRRHHCRKCGRVVCGDCSSQQISYFPNTIIVLGENERGISRPGEPYRTCDQCIEETRMIRRALFNVDPDTTDEANNDRSSNIGNGEPPENSSVVKYSVGTRNRRIASSSESSSTNLSQADRSAHNRNRADDRSDRNLCPVCSLNIADEYRKQKKAVEGAFDDDLERFKEKHIEDCIVSYDFSFNNERAHASNGGSKARSTGNKMLVYNMPPIPKPKLETILGSNENSVETVSSQDMMRNRSQSEQQTAGADSGNDLYEKSDPYESLDNECVICLEDLKPGDKVGRLECLCVFHYKCIKDWFSKKGSRECPVHYIHL</sequence>
<feature type="domain" description="FYVE-type" evidence="7">
    <location>
        <begin position="13"/>
        <end position="86"/>
    </location>
</feature>
<organism evidence="8 10">
    <name type="scientific">Pichia sorbitophila (strain ATCC MYA-4447 / BCRC 22081 / CBS 7064 / NBRC 10061 / NRRL Y-12695)</name>
    <name type="common">Hybrid yeast</name>
    <dbReference type="NCBI Taxonomy" id="559304"/>
    <lineage>
        <taxon>Eukaryota</taxon>
        <taxon>Fungi</taxon>
        <taxon>Dikarya</taxon>
        <taxon>Ascomycota</taxon>
        <taxon>Saccharomycotina</taxon>
        <taxon>Pichiomycetes</taxon>
        <taxon>Debaryomycetaceae</taxon>
        <taxon>Millerozyma</taxon>
    </lineage>
</organism>